<feature type="domain" description="Protein kinase" evidence="24">
    <location>
        <begin position="7038"/>
        <end position="7293"/>
    </location>
</feature>
<feature type="compositionally biased region" description="Basic and acidic residues" evidence="23">
    <location>
        <begin position="386"/>
        <end position="396"/>
    </location>
</feature>
<organism evidence="27 28">
    <name type="scientific">Aphis craccivora</name>
    <name type="common">Cowpea aphid</name>
    <dbReference type="NCBI Taxonomy" id="307492"/>
    <lineage>
        <taxon>Eukaryota</taxon>
        <taxon>Metazoa</taxon>
        <taxon>Ecdysozoa</taxon>
        <taxon>Arthropoda</taxon>
        <taxon>Hexapoda</taxon>
        <taxon>Insecta</taxon>
        <taxon>Pterygota</taxon>
        <taxon>Neoptera</taxon>
        <taxon>Paraneoptera</taxon>
        <taxon>Hemiptera</taxon>
        <taxon>Sternorrhyncha</taxon>
        <taxon>Aphidomorpha</taxon>
        <taxon>Aphidoidea</taxon>
        <taxon>Aphididae</taxon>
        <taxon>Aphidini</taxon>
        <taxon>Aphis</taxon>
        <taxon>Aphis</taxon>
    </lineage>
</organism>
<feature type="region of interest" description="Disordered" evidence="23">
    <location>
        <begin position="176"/>
        <end position="494"/>
    </location>
</feature>
<dbReference type="InterPro" id="IPR000719">
    <property type="entry name" value="Prot_kinase_dom"/>
</dbReference>
<evidence type="ECO:0000313" key="27">
    <source>
        <dbReference type="EMBL" id="KAF0769558.1"/>
    </source>
</evidence>
<dbReference type="GO" id="GO:0050793">
    <property type="term" value="P:regulation of developmental process"/>
    <property type="evidence" value="ECO:0007669"/>
    <property type="project" value="UniProtKB-ARBA"/>
</dbReference>
<feature type="domain" description="Ig-like" evidence="25">
    <location>
        <begin position="1962"/>
        <end position="2051"/>
    </location>
</feature>
<feature type="compositionally biased region" description="Basic and acidic residues" evidence="23">
    <location>
        <begin position="120"/>
        <end position="146"/>
    </location>
</feature>
<accession>A0A6G0ZFL7</accession>
<feature type="domain" description="Fibronectin type-III" evidence="26">
    <location>
        <begin position="5311"/>
        <end position="5404"/>
    </location>
</feature>
<feature type="domain" description="Ig-like" evidence="25">
    <location>
        <begin position="1353"/>
        <end position="1453"/>
    </location>
</feature>
<evidence type="ECO:0000256" key="7">
    <source>
        <dbReference type="ARBA" id="ARBA00022527"/>
    </source>
</evidence>
<dbReference type="PROSITE" id="PS00107">
    <property type="entry name" value="PROTEIN_KINASE_ATP"/>
    <property type="match status" value="1"/>
</dbReference>
<feature type="domain" description="Fibronectin type-III" evidence="26">
    <location>
        <begin position="6496"/>
        <end position="6590"/>
    </location>
</feature>
<dbReference type="GO" id="GO:0045214">
    <property type="term" value="P:sarcomere organization"/>
    <property type="evidence" value="ECO:0007669"/>
    <property type="project" value="TreeGrafter"/>
</dbReference>
<dbReference type="FunFam" id="2.60.40.10:FF:000460">
    <property type="entry name" value="Bent, isoform J"/>
    <property type="match status" value="1"/>
</dbReference>
<feature type="domain" description="Fibronectin type-III" evidence="26">
    <location>
        <begin position="2455"/>
        <end position="2550"/>
    </location>
</feature>
<evidence type="ECO:0000256" key="10">
    <source>
        <dbReference type="ARBA" id="ARBA00022723"/>
    </source>
</evidence>
<feature type="domain" description="Ig-like" evidence="25">
    <location>
        <begin position="1661"/>
        <end position="1750"/>
    </location>
</feature>
<dbReference type="InterPro" id="IPR036116">
    <property type="entry name" value="FN3_sf"/>
</dbReference>
<dbReference type="Pfam" id="PF00069">
    <property type="entry name" value="Pkinase"/>
    <property type="match status" value="1"/>
</dbReference>
<dbReference type="GO" id="GO:0008307">
    <property type="term" value="F:structural constituent of muscle"/>
    <property type="evidence" value="ECO:0007669"/>
    <property type="project" value="TreeGrafter"/>
</dbReference>
<dbReference type="Proteomes" id="UP000478052">
    <property type="component" value="Unassembled WGS sequence"/>
</dbReference>
<feature type="domain" description="Ig-like" evidence="25">
    <location>
        <begin position="3733"/>
        <end position="3824"/>
    </location>
</feature>
<feature type="compositionally biased region" description="Basic and acidic residues" evidence="23">
    <location>
        <begin position="420"/>
        <end position="449"/>
    </location>
</feature>
<dbReference type="Pfam" id="PF00041">
    <property type="entry name" value="fn3"/>
    <property type="match status" value="39"/>
</dbReference>
<dbReference type="FunFam" id="2.60.40.10:FF:000051">
    <property type="entry name" value="Uncharacterized protein, isoform J"/>
    <property type="match status" value="9"/>
</dbReference>
<dbReference type="SMART" id="SM00409">
    <property type="entry name" value="IG"/>
    <property type="match status" value="30"/>
</dbReference>
<gene>
    <name evidence="27" type="ORF">FWK35_00001163</name>
</gene>
<feature type="domain" description="Fibronectin type-III" evidence="26">
    <location>
        <begin position="6104"/>
        <end position="6200"/>
    </location>
</feature>
<keyword evidence="16" id="KW-0460">Magnesium</keyword>
<dbReference type="GO" id="GO:0048738">
    <property type="term" value="P:cardiac muscle tissue development"/>
    <property type="evidence" value="ECO:0007669"/>
    <property type="project" value="TreeGrafter"/>
</dbReference>
<dbReference type="FunFam" id="2.60.40.10:FF:000977">
    <property type="entry name" value="Myosin binding protein H like"/>
    <property type="match status" value="1"/>
</dbReference>
<dbReference type="PROSITE" id="PS50011">
    <property type="entry name" value="PROTEIN_KINASE_DOM"/>
    <property type="match status" value="1"/>
</dbReference>
<dbReference type="FunFam" id="2.60.40.10:FF:000160">
    <property type="entry name" value="Titin a"/>
    <property type="match status" value="1"/>
</dbReference>
<feature type="domain" description="Fibronectin type-III" evidence="26">
    <location>
        <begin position="2651"/>
        <end position="2744"/>
    </location>
</feature>
<dbReference type="PRINTS" id="PR00014">
    <property type="entry name" value="FNTYPEIII"/>
</dbReference>
<feature type="domain" description="Fibronectin type-III" evidence="26">
    <location>
        <begin position="2945"/>
        <end position="3038"/>
    </location>
</feature>
<dbReference type="GO" id="GO:0051239">
    <property type="term" value="P:regulation of multicellular organismal process"/>
    <property type="evidence" value="ECO:0007669"/>
    <property type="project" value="UniProtKB-ARBA"/>
</dbReference>
<feature type="domain" description="Fibronectin type-III" evidence="26">
    <location>
        <begin position="4520"/>
        <end position="4614"/>
    </location>
</feature>
<keyword evidence="11" id="KW-0677">Repeat</keyword>
<dbReference type="InterPro" id="IPR017441">
    <property type="entry name" value="Protein_kinase_ATP_BS"/>
</dbReference>
<feature type="compositionally biased region" description="Acidic residues" evidence="23">
    <location>
        <begin position="1"/>
        <end position="11"/>
    </location>
</feature>
<evidence type="ECO:0000256" key="8">
    <source>
        <dbReference type="ARBA" id="ARBA00022553"/>
    </source>
</evidence>
<evidence type="ECO:0000256" key="19">
    <source>
        <dbReference type="ARBA" id="ARBA00023319"/>
    </source>
</evidence>
<keyword evidence="10" id="KW-0479">Metal-binding</keyword>
<evidence type="ECO:0000256" key="18">
    <source>
        <dbReference type="ARBA" id="ARBA00023157"/>
    </source>
</evidence>
<feature type="region of interest" description="Disordered" evidence="23">
    <location>
        <begin position="4204"/>
        <end position="4229"/>
    </location>
</feature>
<feature type="domain" description="Ig-like" evidence="25">
    <location>
        <begin position="7669"/>
        <end position="7757"/>
    </location>
</feature>
<feature type="domain" description="Fibronectin type-III" evidence="26">
    <location>
        <begin position="5806"/>
        <end position="5902"/>
    </location>
</feature>
<dbReference type="FunFam" id="2.60.40.10:FF:000831">
    <property type="entry name" value="Uncharacterized protein, isoform F"/>
    <property type="match status" value="1"/>
</dbReference>
<feature type="domain" description="Ig-like" evidence="25">
    <location>
        <begin position="7870"/>
        <end position="7960"/>
    </location>
</feature>
<comment type="cofactor">
    <cofactor evidence="1">
        <name>Mg(2+)</name>
        <dbReference type="ChEBI" id="CHEBI:18420"/>
    </cofactor>
</comment>
<feature type="domain" description="Fibronectin type-III" evidence="26">
    <location>
        <begin position="4124"/>
        <end position="4219"/>
    </location>
</feature>
<dbReference type="SMART" id="SM00408">
    <property type="entry name" value="IGc2"/>
    <property type="match status" value="25"/>
</dbReference>
<dbReference type="PROSITE" id="PS50853">
    <property type="entry name" value="FN3"/>
    <property type="match status" value="39"/>
</dbReference>
<dbReference type="EC" id="2.7.11.1" evidence="4"/>
<evidence type="ECO:0000256" key="14">
    <source>
        <dbReference type="ARBA" id="ARBA00022837"/>
    </source>
</evidence>
<feature type="domain" description="Fibronectin type-III" evidence="26">
    <location>
        <begin position="1264"/>
        <end position="1359"/>
    </location>
</feature>
<evidence type="ECO:0000256" key="21">
    <source>
        <dbReference type="ARBA" id="ARBA00048679"/>
    </source>
</evidence>
<feature type="domain" description="Ig-like" evidence="25">
    <location>
        <begin position="3143"/>
        <end position="3232"/>
    </location>
</feature>
<dbReference type="InterPro" id="IPR011009">
    <property type="entry name" value="Kinase-like_dom_sf"/>
</dbReference>
<feature type="domain" description="Fibronectin type-III" evidence="26">
    <location>
        <begin position="4225"/>
        <end position="4319"/>
    </location>
</feature>
<dbReference type="FunFam" id="2.60.40.10:FF:000553">
    <property type="entry name" value="Uncharacterized protein, isoform J"/>
    <property type="match status" value="1"/>
</dbReference>
<feature type="domain" description="Ig-like" evidence="25">
    <location>
        <begin position="6790"/>
        <end position="6883"/>
    </location>
</feature>
<dbReference type="Gene3D" id="2.60.40.10">
    <property type="entry name" value="Immunoglobulins"/>
    <property type="match status" value="69"/>
</dbReference>
<feature type="domain" description="Fibronectin type-III" evidence="26">
    <location>
        <begin position="4420"/>
        <end position="4514"/>
    </location>
</feature>
<feature type="compositionally biased region" description="Basic and acidic residues" evidence="23">
    <location>
        <begin position="273"/>
        <end position="324"/>
    </location>
</feature>
<dbReference type="SMART" id="SM00220">
    <property type="entry name" value="S_TKc"/>
    <property type="match status" value="1"/>
</dbReference>
<evidence type="ECO:0000256" key="15">
    <source>
        <dbReference type="ARBA" id="ARBA00022840"/>
    </source>
</evidence>
<feature type="domain" description="Fibronectin type-III" evidence="26">
    <location>
        <begin position="3240"/>
        <end position="3333"/>
    </location>
</feature>
<feature type="domain" description="Ig-like" evidence="25">
    <location>
        <begin position="5212"/>
        <end position="5303"/>
    </location>
</feature>
<keyword evidence="5" id="KW-0728">SH3 domain</keyword>
<feature type="binding site" evidence="22">
    <location>
        <position position="7067"/>
    </location>
    <ligand>
        <name>ATP</name>
        <dbReference type="ChEBI" id="CHEBI:30616"/>
    </ligand>
</feature>
<dbReference type="FunFam" id="3.30.200.20:FF:000249">
    <property type="entry name" value="twitchin isoform X2"/>
    <property type="match status" value="1"/>
</dbReference>
<comment type="catalytic activity">
    <reaction evidence="20">
        <text>L-threonyl-[protein] + ATP = O-phospho-L-threonyl-[protein] + ADP + H(+)</text>
        <dbReference type="Rhea" id="RHEA:46608"/>
        <dbReference type="Rhea" id="RHEA-COMP:11060"/>
        <dbReference type="Rhea" id="RHEA-COMP:11605"/>
        <dbReference type="ChEBI" id="CHEBI:15378"/>
        <dbReference type="ChEBI" id="CHEBI:30013"/>
        <dbReference type="ChEBI" id="CHEBI:30616"/>
        <dbReference type="ChEBI" id="CHEBI:61977"/>
        <dbReference type="ChEBI" id="CHEBI:456216"/>
        <dbReference type="EC" id="2.7.11.1"/>
    </reaction>
</comment>
<evidence type="ECO:0000259" key="25">
    <source>
        <dbReference type="PROSITE" id="PS50835"/>
    </source>
</evidence>
<feature type="region of interest" description="Disordered" evidence="23">
    <location>
        <begin position="2136"/>
        <end position="2164"/>
    </location>
</feature>
<dbReference type="InterPro" id="IPR003961">
    <property type="entry name" value="FN3_dom"/>
</dbReference>
<feature type="domain" description="Fibronectin type-III" evidence="26">
    <location>
        <begin position="6888"/>
        <end position="6981"/>
    </location>
</feature>
<evidence type="ECO:0000256" key="16">
    <source>
        <dbReference type="ARBA" id="ARBA00022842"/>
    </source>
</evidence>
<feature type="compositionally biased region" description="Polar residues" evidence="23">
    <location>
        <begin position="371"/>
        <end position="383"/>
    </location>
</feature>
<dbReference type="FunFam" id="2.60.40.10:FF:000006">
    <property type="entry name" value="Uncharacterized protein, isoform F"/>
    <property type="match status" value="1"/>
</dbReference>
<feature type="domain" description="Ig-like" evidence="25">
    <location>
        <begin position="7361"/>
        <end position="7449"/>
    </location>
</feature>
<feature type="domain" description="Fibronectin type-III" evidence="26">
    <location>
        <begin position="2354"/>
        <end position="2449"/>
    </location>
</feature>
<feature type="domain" description="Fibronectin type-III" evidence="26">
    <location>
        <begin position="1863"/>
        <end position="1958"/>
    </location>
</feature>
<dbReference type="EMBL" id="VUJU01000578">
    <property type="protein sequence ID" value="KAF0769558.1"/>
    <property type="molecule type" value="Genomic_DNA"/>
</dbReference>
<feature type="domain" description="Fibronectin type-III" evidence="26">
    <location>
        <begin position="3044"/>
        <end position="3139"/>
    </location>
</feature>
<dbReference type="FunFam" id="2.60.40.10:FF:001003">
    <property type="entry name" value="titin isoform X1"/>
    <property type="match status" value="1"/>
</dbReference>
<dbReference type="InterPro" id="IPR036179">
    <property type="entry name" value="Ig-like_dom_sf"/>
</dbReference>
<feature type="region of interest" description="Disordered" evidence="23">
    <location>
        <begin position="2743"/>
        <end position="2762"/>
    </location>
</feature>
<feature type="compositionally biased region" description="Basic and acidic residues" evidence="23">
    <location>
        <begin position="357"/>
        <end position="368"/>
    </location>
</feature>
<feature type="region of interest" description="Disordered" evidence="23">
    <location>
        <begin position="1"/>
        <end position="146"/>
    </location>
</feature>
<feature type="domain" description="Fibronectin type-III" evidence="26">
    <location>
        <begin position="5112"/>
        <end position="5207"/>
    </location>
</feature>
<evidence type="ECO:0000256" key="3">
    <source>
        <dbReference type="ARBA" id="ARBA00006692"/>
    </source>
</evidence>
<keyword evidence="6" id="KW-0963">Cytoplasm</keyword>
<dbReference type="PANTHER" id="PTHR14340">
    <property type="entry name" value="MICROFIBRIL-ASSOCIATED GLYCOPROTEIN 3"/>
    <property type="match status" value="1"/>
</dbReference>
<dbReference type="FunFam" id="1.10.510.10:FF:000321">
    <property type="entry name" value="Bent, isoform C"/>
    <property type="match status" value="1"/>
</dbReference>
<dbReference type="InterPro" id="IPR013783">
    <property type="entry name" value="Ig-like_fold"/>
</dbReference>
<feature type="domain" description="Fibronectin type-III" evidence="26">
    <location>
        <begin position="6596"/>
        <end position="6691"/>
    </location>
</feature>
<dbReference type="InterPro" id="IPR008271">
    <property type="entry name" value="Ser/Thr_kinase_AS"/>
</dbReference>
<feature type="domain" description="Fibronectin type-III" evidence="26">
    <location>
        <begin position="5706"/>
        <end position="5800"/>
    </location>
</feature>
<feature type="domain" description="Fibronectin type-III" evidence="26">
    <location>
        <begin position="2055"/>
        <end position="2152"/>
    </location>
</feature>
<dbReference type="InterPro" id="IPR003598">
    <property type="entry name" value="Ig_sub2"/>
</dbReference>
<feature type="domain" description="Fibronectin type-III" evidence="26">
    <location>
        <begin position="4714"/>
        <end position="4808"/>
    </location>
</feature>
<feature type="domain" description="Fibronectin type-III" evidence="26">
    <location>
        <begin position="4814"/>
        <end position="4909"/>
    </location>
</feature>
<feature type="domain" description="Ig-like" evidence="25">
    <location>
        <begin position="7773"/>
        <end position="7862"/>
    </location>
</feature>
<dbReference type="SUPFAM" id="SSF49265">
    <property type="entry name" value="Fibronectin type III"/>
    <property type="match status" value="21"/>
</dbReference>
<comment type="catalytic activity">
    <reaction evidence="21">
        <text>L-seryl-[protein] + ATP = O-phospho-L-seryl-[protein] + ADP + H(+)</text>
        <dbReference type="Rhea" id="RHEA:17989"/>
        <dbReference type="Rhea" id="RHEA-COMP:9863"/>
        <dbReference type="Rhea" id="RHEA-COMP:11604"/>
        <dbReference type="ChEBI" id="CHEBI:15378"/>
        <dbReference type="ChEBI" id="CHEBI:29999"/>
        <dbReference type="ChEBI" id="CHEBI:30616"/>
        <dbReference type="ChEBI" id="CHEBI:83421"/>
        <dbReference type="ChEBI" id="CHEBI:456216"/>
        <dbReference type="EC" id="2.7.11.1"/>
    </reaction>
</comment>
<keyword evidence="14" id="KW-0106">Calcium</keyword>
<evidence type="ECO:0000256" key="2">
    <source>
        <dbReference type="ARBA" id="ARBA00004496"/>
    </source>
</evidence>
<feature type="compositionally biased region" description="Low complexity" evidence="23">
    <location>
        <begin position="7602"/>
        <end position="7626"/>
    </location>
</feature>
<feature type="domain" description="Fibronectin type-III" evidence="26">
    <location>
        <begin position="5410"/>
        <end position="5504"/>
    </location>
</feature>
<dbReference type="FunFam" id="2.60.40.10:FF:000107">
    <property type="entry name" value="Myosin, light chain kinase a"/>
    <property type="match status" value="1"/>
</dbReference>
<feature type="region of interest" description="Disordered" evidence="23">
    <location>
        <begin position="5487"/>
        <end position="5517"/>
    </location>
</feature>
<evidence type="ECO:0000256" key="17">
    <source>
        <dbReference type="ARBA" id="ARBA00022860"/>
    </source>
</evidence>
<feature type="domain" description="Fibronectin type-III" evidence="26">
    <location>
        <begin position="2158"/>
        <end position="2252"/>
    </location>
</feature>
<feature type="compositionally biased region" description="Low complexity" evidence="23">
    <location>
        <begin position="460"/>
        <end position="474"/>
    </location>
</feature>
<proteinExistence type="inferred from homology"/>
<dbReference type="FunFam" id="2.60.40.10:FF:000034">
    <property type="entry name" value="Titin isoform A"/>
    <property type="match status" value="1"/>
</dbReference>
<evidence type="ECO:0000256" key="13">
    <source>
        <dbReference type="ARBA" id="ARBA00022777"/>
    </source>
</evidence>
<dbReference type="FunFam" id="2.60.40.10:FF:000127">
    <property type="entry name" value="titin isoform X1"/>
    <property type="match status" value="5"/>
</dbReference>
<evidence type="ECO:0000256" key="11">
    <source>
        <dbReference type="ARBA" id="ARBA00022737"/>
    </source>
</evidence>
<feature type="domain" description="Fibronectin type-III" evidence="26">
    <location>
        <begin position="1161"/>
        <end position="1258"/>
    </location>
</feature>
<feature type="domain" description="Fibronectin type-III" evidence="26">
    <location>
        <begin position="6206"/>
        <end position="6301"/>
    </location>
</feature>
<dbReference type="CDD" id="cd05748">
    <property type="entry name" value="Ig_Titin_like"/>
    <property type="match status" value="1"/>
</dbReference>
<dbReference type="CDD" id="cd00096">
    <property type="entry name" value="Ig"/>
    <property type="match status" value="1"/>
</dbReference>
<feature type="domain" description="Fibronectin type-III" evidence="26">
    <location>
        <begin position="3339"/>
        <end position="3434"/>
    </location>
</feature>
<keyword evidence="7" id="KW-0723">Serine/threonine-protein kinase</keyword>
<feature type="compositionally biased region" description="Basic and acidic residues" evidence="23">
    <location>
        <begin position="83"/>
        <end position="113"/>
    </location>
</feature>
<feature type="domain" description="Fibronectin type-III" evidence="26">
    <location>
        <begin position="6003"/>
        <end position="6097"/>
    </location>
</feature>
<feature type="domain" description="Ig-like" evidence="25">
    <location>
        <begin position="789"/>
        <end position="875"/>
    </location>
</feature>
<feature type="domain" description="Fibronectin type-III" evidence="26">
    <location>
        <begin position="1461"/>
        <end position="1556"/>
    </location>
</feature>
<evidence type="ECO:0000256" key="23">
    <source>
        <dbReference type="SAM" id="MobiDB-lite"/>
    </source>
</evidence>
<dbReference type="InterPro" id="IPR013098">
    <property type="entry name" value="Ig_I-set"/>
</dbReference>
<feature type="domain" description="Fibronectin type-III" evidence="26">
    <location>
        <begin position="5009"/>
        <end position="5106"/>
    </location>
</feature>
<dbReference type="FunFam" id="2.60.40.10:FF:000504">
    <property type="entry name" value="Bent, isoform J"/>
    <property type="match status" value="1"/>
</dbReference>
<evidence type="ECO:0000256" key="5">
    <source>
        <dbReference type="ARBA" id="ARBA00022443"/>
    </source>
</evidence>
<feature type="compositionally biased region" description="Basic and acidic residues" evidence="23">
    <location>
        <begin position="52"/>
        <end position="65"/>
    </location>
</feature>
<keyword evidence="28" id="KW-1185">Reference proteome</keyword>
<dbReference type="FunFam" id="2.60.40.10:FF:002083">
    <property type="entry name" value="Protein CBR-UNC-22"/>
    <property type="match status" value="2"/>
</dbReference>
<sequence length="7968" mass="889151">MEVDEKQEEEVKETKEKTVKRKSSITTKKTVESENNENAPPEVKRKSSILKTTDETEIKEDGQHEVKRRSSILKKSTENTTTKVEEQKDQEKRRSSLLKKTDEKDEVKDEKIKKPSVKKLSNEKTEIKNEETKKSVIKKSSEVKDEEIKKPLIKKSPIEKTEVKVEETKKPLLKKTIENDNSLPTEEEKVIESPRSVKNTTDENKINNHTKTQAVQEIVEEKQKPSTIKIETEDNNGYTSPPEKTIQDIPIKRRGSSIKKTNDLVEPVEDNINDVKRRPSVKKTVENKISVKEEKLEENRRPSIKKNDDDTAPVEENKIDDSRHPSIISKKPSENKTLMPEEKPATKKRLSVKKKKDTIEPEQPEKKMRPTISNGTKVDTSQDSFDETKSIDERTPETSIDYSIMSEDENSIQEPSIKLDSSDEKAPTGRPSRVPEIKAPEMPKIEVIREQTPTDSRKNSLGPSSGQSSRRGSLIPPPEDNKGRRPSLIISDEENRKLRPGEVLEEKKVGKLRPGQVIDAKRRRPSTEMRRPSIAELEEKIDKPSTPLKDFGAPGPPSIVDVAESYSAIEDQTGYITIQVEGTPAPTFKFYKGITELIEGGRFKFITDGETNTITLCMRKVKPNDEGKYQVVVTNIHGSDTAEMQLYVSDSSGMDFRAMLKKRKYAKWGKDKDDPEWGELKETEIPVPALKKVEKKPESFLKPLVDQYAKEGKDKKVTFEGVFSKPNSKPKWFLRKDELFTGSKYKFKNEGDVYQLIIMAPKVEDTGKYTIEIGGVSSTAYLNVEEPAPVYTFLRPLESTTDGFTKHETSMECTVSSSMAIIGWYKEKTKLADGDKYSISKDMSGICRLTIKNCELNDSGKYYCRIEKQDEKTSSTLKIVEYPYKFVKVLKHQQMTEKDTVTLICELDDATGDVKWSKNGQELKADKRIRIVKEGRKRKLIINDAKVTDGGLFSCTTNADKTEAELMIKYLNKFNKKLKDTVGIEREKVVLEVELQDQTAPTEWFFDDQPITSSDRIEIKNLGGGKHQLIFNKLELKDAGTITCKSNELTSICLLEVKKGEEKPVIMFDENVEGPVSRPISFEVPYKVNGTRQSVIDAKILKDGKPLTAKDVEAIVHDDKIIFNIKKPAHALTGNYQIKLKNDQGEDIKDVHINMQDVPTPPRNLEVSDIFKTSCKIKWESSEDNGGSPILHYIVERQDLTVKGGWQNVGEVKADSPLFLDVTDLTTKKEYKFRVKAVSKIGASEPTPLAKTVLAKDPWDEPGKPNNVELVDWDKDHADLKWTKPENDGGAPITGYIIEYKEKFGKDWVKGKVFEGDITSATIDGLKEGTQYEFRVRAINKAGPGEPSEATKPIVAKSRFVKPWIIGDDLKNIIVKKGQVIKYDIKYGGEPEPEVIWKINETEIKHDGDRITIDKYERNTLLTIRRATRIDSGKYTLILKNSSGTAEKDAEVIVLDKPLKPTGPLKVEEVRADHITVSWKKPQDNGGSEITGYIVEKMDMDSGRWVAAGETGPSKEAFTLTNLTPKKKYKIRVKAVNKEGESEPLETTEEILAKNPYDEPGEPGKPEIIDYDNKSVTLKWKKPESDGGRPITHYLVEMKDKFALEWTEVTKTLDNSPEVKVEGLKEKMVYEFRVKAVNKAGPGAPSKPTNSHTCKHRNLKPRIDKEGMKNITVKAGRNQKWVVDVSGEPAPTLTWILKNQTVVNNDRIKIENIDHQTTLTITGAIRKDTGVYTLVAENASGKDEATLEFTVLGKPDSPKGPLEVTDITKKSCKLKWKKPEDDGGCPITEYEVEKMDVATGKWVRVCKVPAKDSIKEPEVEISNLEPGNEYKFRVTAVNKEGDSEPLTTTKSIIAKNPFDEPSKPNTPEIIDYDNQSVTLKWTAPEKDGGAPIEKYFIEKKDRFSQEWEFAIEVPATELKAKVPELKEKSELQFRVTAVNKAGPSPASDPTKIHIVKHKSLKPRIDRTNLKNIVVRGGKTVKYDVNIKGEPAPTVKWQLVNKEVISEGNVQIVNVPYNTKITLSDTGRKDSGLYKIIAENEFGKDEATVEVTVLCPPTRPQGPLKVKDVTSSGAKVKWDKPKDDGGKPVTAYVVEKMDAQTGRWIPVGRTQEPEMDIKGLQEGHEYTFRVKALNEEGESEALESDGSIVSKNPYEIPGKPGTPKITDWDVDKVDLSWTEPKHDGGAPITGYVIEKKEKLSTVWEEMLTTKTPACQATVKNLKEGNQYQFRVRAVNKAGPSEPSDATKMHTAKAKNLKPLINREKLQKVVVRVGQVVKFDVDIRGEPPPTTIWSFGSKPLINGRSVKIENEDYNTKLTLSENTRKNTGVYSLRAENASGFDEATVEVIILDKPGPPVGPLEVTDVHKEGCTLHWNKPKDDGGLPITGYLVEKMDTTTGKWVPAGFVDPTKTEHKINGLEPNRKYNFRVKALNEEGESEPLESDASILAKNPYDTPGAPGLPEVIDYDENMVELKWDAPFRDGGAPITGYIIEMKSKYDSSFVKAAEVTGNVCKGKIPKLENGQQYQFRVRAVNKAGPGEASEESLPHIVKAKFMKPRIDRTNLQSLVMKVGHTKLIDVNISGEPVPTVTWSFKDAELTTGNSLEINNMEYNTKLMIIKALRAHSGVYTIKAKNSVGEDTATFDITILGKPTKPGGPLEVTDVTKNGCKLKWNKPEDDGGTPIEYYEIEKLDPLTGQWIPCGKSSEPEANITGLQEGKQYKFRVRAVNKEGESDDLEADKFIVAKNPFDEPSKPGKPNPTNSDKSFIDLEWEAPDSDGGAPIESYIVEMRDKDERNWVKALVLPNKRSGRVTDVVEGHEYEFRVIAVNKVGPSQPSDISKSVVAKPRFMAPKIDRKNLGKKEIRRGKFLKFEADVEGEPAPTILWTFNGQTILFNDRLTIESEDYKTTFILQKAKRSDSGIYTVTAKNESGTDKAEVEIVVLTAPTKPKGPLKVSEVTADGCELKWQKPEDDGGVPIDHYIVERMDTEMGRWVPVTISKLPEAEVTGLHEGKEYLFRVKAVNAEGESEPLETDFGIVAKNPYNEPDRPGKPYAKDWDKSSVHLKWTPPANENGAPVTSYIIEKKDQYSSKWQKAVELIGNKCEGRVPDLAENMKYTFRVIAVNKGGFSKPSEPSDPVITKDRNVAPIIDRSTLKNLTLKAGQHVKIDVKISGEPPPTKIWYHNKARLESKENFNVEYEDYRTKISISVAERSHTGVYIIKAENDSGKDEATFDITVLDKPGKPEGPIKISDIHKEGASLKWNPPEDDGGVPLSHYLVEKMDTETGRWVPAGRCKEPNLTVSNLIPGQEYTFRVSAVNSEGESEPLVADHSIIAKNPFDEPSATTAPKIVDWDKDFVDLEWEPPINDGGSPITGYVIEKREKGTSRWIKAGEMKEPVTKGRAEDLEEGVEYEFRIRAVNKAGQGDPSPPSQSIITKPRKLAPKIDRRNLKSITIREGEPILYDVKVSGEPAPDVTWSFNNVNISTNSIYQIDNIPYNSRFYHSNPMRSDTGIYKIVASNKYGEDEEEVEVTVISKPSKPEGPLEVSDVHKDGCTLKWKKPKDDGGEPLEGYLVEKFDPDNGVWLPVGRTKDPEMQVTGLIPGHEYSFRVKALNSQGESEPLETLSTIIAKDPFTNPEAPGAPDINDWSQNHADLVWKKPFSDGGTPITHYIIEKKDKYSGVWERAGETINEQPQGVVNGLVEGNEYQFRVIAVNKAGQSEPSRPCASFIAKPRYLAPHIDRRNLMDVKLSAGSSLKLDAVITGEPAPHVDWRCGAMPLKSEPHVNIEIVDYYTKLVIRPVGRNNSGQYTVSAVNSSGKDTAVINVTVTDKPTPPVGPLLVSDIHKDGCKLNWKRPEDDGGTPIEYYLVEKFDTQKGSWIPCGRSPETALTVTGLTPGKEYKFRVTAVNAEGESDPLQTEESIIAKNPFDEPGKPGNLEVTDWDKNFVDLKWIPPKEDGGSPITGYLIEVKDKSGIWEKALTVPADKTTATVPNLVEGESYVFQVKAINAAGPGEASDPTNTIVTKPRNMAPHIDRTNLNDIKIKAGQTISFDVKVTGEPVPKTKWLKNHKDIRVGDGVKQTHVDYNTKLIIRMATREDSGSYIITAENINGKDTAYAEVIVLDKPSAPEGPLKVSDVHGEGCKLSWKPPEDNGGQPIENYVIEKLDEALGRWVPAGETDGPVTNFEVTDLIPGHKYKFRVKAVNKQGKSDPLTANQSIEAKNPFDTPSKPSNPIIKDFDSDFVELGWDKPKTDGGSPITGYIIEKKDKYSPTWVKAAEVTGDVNSGIVPGLTEGNQYEFRVRAVNKAGPSEASEPTLPHLARLKKLAPHIDRNTLLDIKVRAGNMFEFDVKVSGEPPPTKEWSLRGDVLIKTESINIINQDHSTKLKVIDAKRSDDGIYYLVAKNIHGMDKASVKVTVIDVPQPPEGPLHPTDVTKSSCVLKWNPPKDDGGSEVTHYIVEKMDTDTLRWVPVGDAAGTTMRIDHLIEGHNYNFRVKAVNKIGESLPLTTFDSITAKDPYGKPDKPGTPQATDWGRNFVDLQWTPPKKDGGSEILSYIIEKREKYGPWEKALTVNGNKTKASVPDLTEGHEYEFRVIAVNKGGPGDPSDSSEVITCKPKFLEPVIDTTFLPDLIVRAGNKINYTVPIEAAPRPTVKWSVNEVPINSGSRVDIQIYNSQVIFEIPFSVRNDTGRYTLTLENNMGKCSASAHVTVLDRPSPPEGPLDVSNIRKDGCRLTWKIPVDDGGAPILHYIIEKMDISRGTWSDAGMTTSLYHDIIRLIHKREYLFRVKAVNSIGESDVLETDKSIIARNEFDEPDAPEKPVVTDWDENFVELQWEQPKTDGGSPVTEFSIQKKERGSPYWVNAVTVPGKETKAIIPDLIKGQEYEFRVIATNKAGPSPPSEPSDPIVVNNRYLKPKIKTPLKDIFIRAGTVLHVDIDFIGEPPPEVTWTVNGSELKPDNRTTITSIGYHTIMNRVNSKRVDSGTYNLLLRNSSGTDEGSFNVTVLDRPGPPDGPLTYEDITASSVTLSWKTPKDNGGSEITAYVIEKRDLTHGGGWVPAVTYINPAFTYATVPRLIEGTRYEFRVRAENLQGLSEPLTTAEPIIAKNQFDVPGRPGKPEAIEVDQEHIKLMWTPPMSNGGSPIVGYDIERRERSTAGRWAKITRSPIKTTEYDDTHVHEGKQYEYRVSAVNAAGSSKPSETSEVYTAKLTREKPKLHLEGLMGGRIKVRAGEPINISIPISGAPTPRIEWVINGEKPPETNRILSVTGSNLTKLRVDNSTRKDAGKYTVTASNSSGKDSADIYVSVVSCPSAPKGPLQYPGATHDTVTLAWRPPEDDGGNDITGYIIEMSEFGMDSWKVVPGFCPNTTFTVKGLSEGKRYVFRVKAENMYGVSEPLEGVPITAKSPFDPPDAPGQPEVTNYSPNSCSLSWTPPINTGGRPITGYIVQKRERGGDWVKCNNFPTSNTSFTAQDLREGNRYEFRVLAVNEAGTGKPSKPSNPVTAKEQKKVPEAPEAPKPDRITKDSVVLSWRPPRFDGGAKIKEYVLEQKKKGESDWSEVICPTIYSTLCTVGNLKEGDEYQWRVMAVNEAGRSKPSRPSVNVLVEEQPNKPCLDLSGVRDITVKAGDDFSIHIPYVGFPVPTATWFNNDQIINDSDSRVHIQLTNNSVSLVIKNSRRTDAGQYRLQLRNQSGFDTATLHVRVLDRPMPPEHFYADELNGDSLTLFWHPPLDNGGAPVTNYVVEKKELNSTTWQKVSNYVASQQCKARNLIVGKTYQFRVMAENKYGVSDPAITVDPITARHPFDVPGAPGIPKGVDTSEDSITITWAKPRNDGGSPITGYMIEKRLISEDKWTKASHAIILDTTFRIHNLIENHEYEFRVSALNTAGQGPWSSSSDAIRCCPPACAPKITSDLSIRDMTVIAGEEFTITVPFTGSPLPKPVWSINGEEVIPDSRIKFETSANETVFKNKCAKRKTDTGNYTIHLVNNIGADSASCKVLVVDKPLPPQGPLEVMDLTPETCLLSWKPPLDDGGSPITNYIIEKYETSSGLWSKLSSFVRPCHYDVIGLEPNKKYNFRVRAENQYGLSEPIEMDSVITAKFPFTVPDPPGHPQILEWDEIKATLIWERPVHDGGAKIQGYKIEFKDITEGGNWRTANDYVVKEPLYVIHNLLNEHDYEFRVLAKNAAGFSKPSIPTPNFRLKGKAKPPSKPGTPTVLKVGRTYADLKWEPPISDGGSKITGYSIEKRQVGNAVWVKCNDYSVFDCKFTAMNLIEGADYEFRVFALNIVGKSEPSLCTTPVKICEFEGGEKPEFIVPLTNKVVQFGKTITLRCEAVGKPMPNAKWLKNGREIVSGGRYKCESANGVFQLHFPEVSEIDDGDYTCESYNPVGFVTTSSRVKIGHPPKIERMPNSINVPEGENSKIKIFYSGDSLEEVILEKNGTAIPQSDHFKFTIFDDYVIIFLKEAKKNDASDYTVTLKNLSGNASGSFTINISGYPGPPIGPLGVSEITKHTCSLSWNPPKYDGGLKITHYIVERKDITSNHWICISTTCKDTHFLVQGLTEGNEYVFRIIAVNDNGLSPPLEGVNPIKAKSPYDKPSPPGIPTVTEIGGDFVNLSWEKPIDDGGSRIQGYLIDKREIDSETWQRVNAAICVTTQINISNLIEGRQYVFRVFAQNEAGLSLPSQASNTVTIKDPLTAQPPEIIKPLGKVQAIQNQNAQFQCVITGVPKPTITWYKGAREITPSARHHMFNEGDSHTLIINGVYGADSDEYVCRASNKGGIKSTRGELLIMTPPKLNVPPRFRDTAFFDKGENVVIKIPFTGFPKPKIKWYRENEVIESGSHFAVEVSERHAILTIRDVSKYDSSPYRVVAENDLGVDSAIIKIQISDHPDPPFNLSIEDIGQDSLILNWNAPTWDGGSNITNYLIEKREIPMSSWIRVGNTRFTSTAVTGLSPGHEYEFRVYAENVYGRSKPSEVSPIVKTKELLKKPPKTKRYEVDETGKKIRGKADGNIKDYDQYVFDIYSKYIPQPVDIKTQSVYDYYDILEEIGTGAFGVVHRCRERKTGNIFAAKFIPVAHNVEKELIKKEIDIMNQLHHPKLINLHDAFEDEDEMVLIFEFLSGGELFERITSEGYSMSEAEVINYMRQICEAIKHMHERNIIHLDIKPENIMCQTKKSSNVKLIDFGLATKLDPNEIVKISTGTAEFAAPEIVEREPVGFYTDMWAVGVLAYVLLSGLSPFAGENDVETLKNVKACDWDFDEDTFNIVSDEGKDFIRRLLIKNKEKRMTAHECLIHPWLMGDHSDRTAALNSSNYTKIRDQIRKKYSDWDSFALPLGRISEYSALRKLMVEKYKIYESSFDRRQAAPRFVIKPQSAFCYEGQSVKFYCRVIAVAQPTLSWFHNNEELRQSVKFMKRYAGEDYTFIINRAKLDDRGEYIIRAENTYGYREEVVFLNVQPLPKAAPVYRHEVQQVRRREPLANTYYIEEKESAPNFTFLLRPRVIQIHQTCKLLCCLSGTPIPTIQWFRGTKELSKRDYTITHTDGVITLEIIDCKPEDSGKYRCVATNVHGTDETSCVVIVEDRRYTDQHHFRPAPTVITKRTAITSNVHGSSSVSSNKSITTNSSTKISDTTVTSTDRKSVKKYGNKLNAIGSPSRSRSSTKELRLSPDEAMCPPDFSTRLVDTSVNDGQSLELVCKVTGDPEPQITWLKNGKAISSSNVLDLKYKNRLATLKINEVFPEDAGEYICKATNSLGIKETSCKLTVKAVDVSKNKSRNDLPPVIASHLTSATVTDGDAVTLQCQIIGANKFDVVWLHNHKEIKPSKDFDYVNVANVYTLKIAEIFPEDAGTYTCEAFNDAGEAFSSCSIFVLGAKEKPKGMTFQSFPKSVTVQDKESVEIECEILGKPTNVTWIKDNVPIGEDSSIYQFMQVGNKYRMKILRAGHDDIGQYVVEAKDSSGVQVAAAFSVNLSFLSE</sequence>
<protein>
    <recommendedName>
        <fullName evidence="4">non-specific serine/threonine protein kinase</fullName>
        <ecNumber evidence="4">2.7.11.1</ecNumber>
    </recommendedName>
</protein>
<dbReference type="FunFam" id="2.60.40.10:FF:000147">
    <property type="entry name" value="Myosin light chain kinase"/>
    <property type="match status" value="1"/>
</dbReference>
<evidence type="ECO:0000259" key="24">
    <source>
        <dbReference type="PROSITE" id="PS50011"/>
    </source>
</evidence>
<evidence type="ECO:0000256" key="1">
    <source>
        <dbReference type="ARBA" id="ARBA00001946"/>
    </source>
</evidence>
<evidence type="ECO:0000259" key="26">
    <source>
        <dbReference type="PROSITE" id="PS50853"/>
    </source>
</evidence>
<feature type="domain" description="Fibronectin type-III" evidence="26">
    <location>
        <begin position="2750"/>
        <end position="2844"/>
    </location>
</feature>
<feature type="domain" description="Ig-like" evidence="25">
    <location>
        <begin position="7486"/>
        <end position="7573"/>
    </location>
</feature>
<feature type="domain" description="Fibronectin type-III" evidence="26">
    <location>
        <begin position="3929"/>
        <end position="4023"/>
    </location>
</feature>
<comment type="caution">
    <text evidence="27">The sequence shown here is derived from an EMBL/GenBank/DDBJ whole genome shotgun (WGS) entry which is preliminary data.</text>
</comment>
<dbReference type="FunFam" id="2.60.40.10:FF:001845">
    <property type="entry name" value="Bent, isoform H"/>
    <property type="match status" value="1"/>
</dbReference>
<feature type="domain" description="Fibronectin type-III" evidence="26">
    <location>
        <begin position="3634"/>
        <end position="3729"/>
    </location>
</feature>
<dbReference type="GO" id="GO:0046872">
    <property type="term" value="F:metal ion binding"/>
    <property type="evidence" value="ECO:0007669"/>
    <property type="project" value="UniProtKB-KW"/>
</dbReference>
<feature type="domain" description="Ig-like" evidence="25">
    <location>
        <begin position="2848"/>
        <end position="2937"/>
    </location>
</feature>
<dbReference type="CDD" id="cd00063">
    <property type="entry name" value="FN3"/>
    <property type="match status" value="39"/>
</dbReference>
<evidence type="ECO:0000256" key="9">
    <source>
        <dbReference type="ARBA" id="ARBA00022679"/>
    </source>
</evidence>
<dbReference type="FunFam" id="2.60.40.10:FF:000097">
    <property type="entry name" value="Bent, isoform F"/>
    <property type="match status" value="1"/>
</dbReference>
<dbReference type="InterPro" id="IPR007110">
    <property type="entry name" value="Ig-like_dom"/>
</dbReference>
<dbReference type="CDD" id="cd00099">
    <property type="entry name" value="IgV"/>
    <property type="match status" value="1"/>
</dbReference>
<feature type="domain" description="Fibronectin type-III" evidence="26">
    <location>
        <begin position="1758"/>
        <end position="1857"/>
    </location>
</feature>
<keyword evidence="19" id="KW-0393">Immunoglobulin domain</keyword>
<feature type="compositionally biased region" description="Basic and acidic residues" evidence="23">
    <location>
        <begin position="5502"/>
        <end position="5517"/>
    </location>
</feature>
<dbReference type="FunFam" id="2.60.40.10:FF:000056">
    <property type="entry name" value="twitchin isoform X4"/>
    <property type="match status" value="23"/>
</dbReference>
<comment type="subcellular location">
    <subcellularLocation>
        <location evidence="2">Cytoplasm</location>
    </subcellularLocation>
</comment>
<dbReference type="OrthoDB" id="504170at2759"/>
<feature type="domain" description="Fibronectin type-III" evidence="26">
    <location>
        <begin position="3829"/>
        <end position="3923"/>
    </location>
</feature>
<feature type="compositionally biased region" description="Basic residues" evidence="23">
    <location>
        <begin position="346"/>
        <end position="356"/>
    </location>
</feature>
<name>A0A6G0ZFL7_APHCR</name>
<keyword evidence="9" id="KW-0808">Transferase</keyword>
<feature type="domain" description="Fibronectin type-III" evidence="26">
    <location>
        <begin position="1562"/>
        <end position="1656"/>
    </location>
</feature>
<dbReference type="PROSITE" id="PS00108">
    <property type="entry name" value="PROTEIN_KINASE_ST"/>
    <property type="match status" value="1"/>
</dbReference>
<dbReference type="SUPFAM" id="SSF56112">
    <property type="entry name" value="Protein kinase-like (PK-like)"/>
    <property type="match status" value="1"/>
</dbReference>
<dbReference type="FunFam" id="2.60.40.10:FF:000935">
    <property type="entry name" value="Uncharacterized protein, isoform I"/>
    <property type="match status" value="1"/>
</dbReference>
<keyword evidence="17" id="KW-0112">Calmodulin-binding</keyword>
<feature type="domain" description="Fibronectin type-III" evidence="26">
    <location>
        <begin position="5510"/>
        <end position="5605"/>
    </location>
</feature>
<feature type="region of interest" description="Disordered" evidence="23">
    <location>
        <begin position="7602"/>
        <end position="7664"/>
    </location>
</feature>
<dbReference type="Pfam" id="PF07679">
    <property type="entry name" value="I-set"/>
    <property type="match status" value="29"/>
</dbReference>
<dbReference type="SUPFAM" id="SSF48726">
    <property type="entry name" value="Immunoglobulin"/>
    <property type="match status" value="30"/>
</dbReference>
<dbReference type="SMART" id="SM00060">
    <property type="entry name" value="FN3"/>
    <property type="match status" value="39"/>
</dbReference>
<evidence type="ECO:0000256" key="6">
    <source>
        <dbReference type="ARBA" id="ARBA00022490"/>
    </source>
</evidence>
<dbReference type="FunFam" id="2.60.40.10:FF:000003">
    <property type="entry name" value="Titin isoform E"/>
    <property type="match status" value="2"/>
</dbReference>
<dbReference type="FunFam" id="2.60.40.10:FF:000505">
    <property type="entry name" value="Bent, isoform J"/>
    <property type="match status" value="1"/>
</dbReference>
<keyword evidence="12 22" id="KW-0547">Nucleotide-binding</keyword>
<evidence type="ECO:0000256" key="12">
    <source>
        <dbReference type="ARBA" id="ARBA00022741"/>
    </source>
</evidence>
<feature type="domain" description="Ig-like" evidence="25">
    <location>
        <begin position="4027"/>
        <end position="4116"/>
    </location>
</feature>
<dbReference type="GO" id="GO:0005524">
    <property type="term" value="F:ATP binding"/>
    <property type="evidence" value="ECO:0007669"/>
    <property type="project" value="UniProtKB-UniRule"/>
</dbReference>
<comment type="similarity">
    <text evidence="3">Belongs to the protein kinase superfamily. CAMK Ser/Thr protein kinase family.</text>
</comment>
<feature type="domain" description="Ig-like" evidence="25">
    <location>
        <begin position="6697"/>
        <end position="6785"/>
    </location>
</feature>
<keyword evidence="13" id="KW-0418">Kinase</keyword>
<reference evidence="27 28" key="1">
    <citation type="submission" date="2019-08" db="EMBL/GenBank/DDBJ databases">
        <title>Whole genome of Aphis craccivora.</title>
        <authorList>
            <person name="Voronova N.V."/>
            <person name="Shulinski R.S."/>
            <person name="Bandarenka Y.V."/>
            <person name="Zhorov D.G."/>
            <person name="Warner D."/>
        </authorList>
    </citation>
    <scope>NUCLEOTIDE SEQUENCE [LARGE SCALE GENOMIC DNA]</scope>
    <source>
        <strain evidence="27">180601</strain>
        <tissue evidence="27">Whole Body</tissue>
    </source>
</reference>
<feature type="domain" description="Ig-like" evidence="25">
    <location>
        <begin position="883"/>
        <end position="967"/>
    </location>
</feature>
<dbReference type="PANTHER" id="PTHR14340:SF9">
    <property type="entry name" value="FIBRONECTIN TYPE-III DOMAIN-CONTAINING PROTEIN"/>
    <property type="match status" value="1"/>
</dbReference>
<dbReference type="Gene3D" id="1.10.510.10">
    <property type="entry name" value="Transferase(Phosphotransferase) domain 1"/>
    <property type="match status" value="1"/>
</dbReference>
<evidence type="ECO:0000256" key="20">
    <source>
        <dbReference type="ARBA" id="ARBA00047899"/>
    </source>
</evidence>
<keyword evidence="18" id="KW-1015">Disulfide bond</keyword>
<keyword evidence="15 22" id="KW-0067">ATP-binding</keyword>
<dbReference type="GO" id="GO:0004674">
    <property type="term" value="F:protein serine/threonine kinase activity"/>
    <property type="evidence" value="ECO:0007669"/>
    <property type="project" value="UniProtKB-KW"/>
</dbReference>
<feature type="compositionally biased region" description="Basic and acidic residues" evidence="23">
    <location>
        <begin position="331"/>
        <end position="345"/>
    </location>
</feature>
<dbReference type="FunFam" id="2.60.40.10:FF:000440">
    <property type="entry name" value="Bent, isoform C"/>
    <property type="match status" value="1"/>
</dbReference>
<dbReference type="InterPro" id="IPR003599">
    <property type="entry name" value="Ig_sub"/>
</dbReference>
<evidence type="ECO:0000313" key="28">
    <source>
        <dbReference type="Proteomes" id="UP000478052"/>
    </source>
</evidence>
<dbReference type="FunFam" id="2.60.40.10:FF:000567">
    <property type="entry name" value="Uncharacterized protein, isoform G"/>
    <property type="match status" value="6"/>
</dbReference>
<dbReference type="GO" id="GO:0005516">
    <property type="term" value="F:calmodulin binding"/>
    <property type="evidence" value="ECO:0007669"/>
    <property type="project" value="UniProtKB-KW"/>
</dbReference>
<evidence type="ECO:0000256" key="22">
    <source>
        <dbReference type="PROSITE-ProRule" id="PRU10141"/>
    </source>
</evidence>
<feature type="domain" description="Fibronectin type-III" evidence="26">
    <location>
        <begin position="3535"/>
        <end position="3628"/>
    </location>
</feature>
<keyword evidence="8" id="KW-0597">Phosphoprotein</keyword>
<evidence type="ECO:0000256" key="4">
    <source>
        <dbReference type="ARBA" id="ARBA00012513"/>
    </source>
</evidence>
<dbReference type="FunFam" id="2.60.40.10:FF:000031">
    <property type="entry name" value="Myosin-binding protein C, slow type"/>
    <property type="match status" value="1"/>
</dbReference>
<feature type="domain" description="Ig-like" evidence="25">
    <location>
        <begin position="3438"/>
        <end position="3527"/>
    </location>
</feature>
<feature type="domain" description="Ig-like" evidence="25">
    <location>
        <begin position="4913"/>
        <end position="5001"/>
    </location>
</feature>
<feature type="domain" description="Ig-like" evidence="25">
    <location>
        <begin position="6307"/>
        <end position="6395"/>
    </location>
</feature>
<dbReference type="PROSITE" id="PS50835">
    <property type="entry name" value="IG_LIKE"/>
    <property type="match status" value="20"/>
</dbReference>
<dbReference type="GO" id="GO:0031430">
    <property type="term" value="C:M band"/>
    <property type="evidence" value="ECO:0007669"/>
    <property type="project" value="TreeGrafter"/>
</dbReference>
<dbReference type="Gene3D" id="3.30.200.20">
    <property type="entry name" value="Phosphorylase Kinase, domain 1"/>
    <property type="match status" value="1"/>
</dbReference>